<dbReference type="SUPFAM" id="SSF82693">
    <property type="entry name" value="Multidrug efflux transporter AcrB pore domain, PN1, PN2, PC1 and PC2 subdomains"/>
    <property type="match status" value="4"/>
</dbReference>
<feature type="transmembrane region" description="Helical" evidence="1">
    <location>
        <begin position="340"/>
        <end position="359"/>
    </location>
</feature>
<keyword evidence="3" id="KW-1185">Reference proteome</keyword>
<proteinExistence type="predicted"/>
<dbReference type="SUPFAM" id="SSF82866">
    <property type="entry name" value="Multidrug efflux transporter AcrB transmembrane domain"/>
    <property type="match status" value="2"/>
</dbReference>
<feature type="transmembrane region" description="Helical" evidence="1">
    <location>
        <begin position="864"/>
        <end position="882"/>
    </location>
</feature>
<evidence type="ECO:0000313" key="2">
    <source>
        <dbReference type="EMBL" id="PQA88507.1"/>
    </source>
</evidence>
<dbReference type="Gene3D" id="1.20.1640.10">
    <property type="entry name" value="Multidrug efflux transporter AcrB transmembrane domain"/>
    <property type="match status" value="2"/>
</dbReference>
<dbReference type="Gene3D" id="3.30.70.1440">
    <property type="entry name" value="Multidrug efflux transporter AcrB pore domain"/>
    <property type="match status" value="1"/>
</dbReference>
<keyword evidence="1" id="KW-0472">Membrane</keyword>
<feature type="transmembrane region" description="Helical" evidence="1">
    <location>
        <begin position="961"/>
        <end position="979"/>
    </location>
</feature>
<reference evidence="2 3" key="1">
    <citation type="submission" date="2017-12" db="EMBL/GenBank/DDBJ databases">
        <authorList>
            <person name="Hurst M.R.H."/>
        </authorList>
    </citation>
    <scope>NUCLEOTIDE SEQUENCE [LARGE SCALE GENOMIC DNA]</scope>
    <source>
        <strain evidence="2 3">SY-3-19</strain>
    </source>
</reference>
<organism evidence="2 3">
    <name type="scientific">Hyphococcus luteus</name>
    <dbReference type="NCBI Taxonomy" id="2058213"/>
    <lineage>
        <taxon>Bacteria</taxon>
        <taxon>Pseudomonadati</taxon>
        <taxon>Pseudomonadota</taxon>
        <taxon>Alphaproteobacteria</taxon>
        <taxon>Parvularculales</taxon>
        <taxon>Parvularculaceae</taxon>
        <taxon>Hyphococcus</taxon>
    </lineage>
</organism>
<dbReference type="PRINTS" id="PR00702">
    <property type="entry name" value="ACRIFLAVINRP"/>
</dbReference>
<dbReference type="Proteomes" id="UP000239504">
    <property type="component" value="Unassembled WGS sequence"/>
</dbReference>
<dbReference type="OrthoDB" id="9807350at2"/>
<keyword evidence="1" id="KW-1133">Transmembrane helix</keyword>
<dbReference type="EMBL" id="PJCH01000005">
    <property type="protein sequence ID" value="PQA88507.1"/>
    <property type="molecule type" value="Genomic_DNA"/>
</dbReference>
<dbReference type="RefSeq" id="WP_104829751.1">
    <property type="nucleotide sequence ID" value="NZ_PJCH01000005.1"/>
</dbReference>
<dbReference type="GO" id="GO:0005886">
    <property type="term" value="C:plasma membrane"/>
    <property type="evidence" value="ECO:0007669"/>
    <property type="project" value="TreeGrafter"/>
</dbReference>
<dbReference type="PANTHER" id="PTHR32063">
    <property type="match status" value="1"/>
</dbReference>
<keyword evidence="1" id="KW-0812">Transmembrane</keyword>
<feature type="transmembrane region" description="Helical" evidence="1">
    <location>
        <begin position="469"/>
        <end position="493"/>
    </location>
</feature>
<comment type="caution">
    <text evidence="2">The sequence shown here is derived from an EMBL/GenBank/DDBJ whole genome shotgun (WGS) entry which is preliminary data.</text>
</comment>
<accession>A0A2S7K7L4</accession>
<dbReference type="GO" id="GO:0042910">
    <property type="term" value="F:xenobiotic transmembrane transporter activity"/>
    <property type="evidence" value="ECO:0007669"/>
    <property type="project" value="TreeGrafter"/>
</dbReference>
<feature type="transmembrane region" description="Helical" evidence="1">
    <location>
        <begin position="538"/>
        <end position="557"/>
    </location>
</feature>
<name>A0A2S7K7L4_9PROT</name>
<dbReference type="Gene3D" id="3.30.70.1320">
    <property type="entry name" value="Multidrug efflux transporter AcrB pore domain like"/>
    <property type="match status" value="1"/>
</dbReference>
<evidence type="ECO:0000313" key="3">
    <source>
        <dbReference type="Proteomes" id="UP000239504"/>
    </source>
</evidence>
<feature type="transmembrane region" description="Helical" evidence="1">
    <location>
        <begin position="991"/>
        <end position="1018"/>
    </location>
</feature>
<feature type="transmembrane region" description="Helical" evidence="1">
    <location>
        <begin position="919"/>
        <end position="940"/>
    </location>
</feature>
<dbReference type="AlphaFoldDB" id="A0A2S7K7L4"/>
<dbReference type="InterPro" id="IPR001036">
    <property type="entry name" value="Acrflvin-R"/>
</dbReference>
<feature type="transmembrane region" description="Helical" evidence="1">
    <location>
        <begin position="366"/>
        <end position="386"/>
    </location>
</feature>
<gene>
    <name evidence="2" type="ORF">CW354_09480</name>
</gene>
<feature type="transmembrane region" description="Helical" evidence="1">
    <location>
        <begin position="12"/>
        <end position="40"/>
    </location>
</feature>
<dbReference type="Gene3D" id="3.30.2090.10">
    <property type="entry name" value="Multidrug efflux transporter AcrB TolC docking domain, DN and DC subdomains"/>
    <property type="match status" value="2"/>
</dbReference>
<feature type="transmembrane region" description="Helical" evidence="1">
    <location>
        <begin position="437"/>
        <end position="457"/>
    </location>
</feature>
<dbReference type="PANTHER" id="PTHR32063:SF14">
    <property type="entry name" value="BLL4319 PROTEIN"/>
    <property type="match status" value="1"/>
</dbReference>
<dbReference type="InterPro" id="IPR027463">
    <property type="entry name" value="AcrB_DN_DC_subdom"/>
</dbReference>
<dbReference type="SUPFAM" id="SSF82714">
    <property type="entry name" value="Multidrug efflux transporter AcrB TolC docking domain, DN and DC subdomains"/>
    <property type="match status" value="2"/>
</dbReference>
<sequence>MSKKPADPVTNAGFVGIFIQRPILAAVVSMLIVIAGLAAINGIEVRELPDVDRPVVSIRTTYPGATPESIDAEVTAILEGAVSQVDGVKSISSSSSFARSRITAEFSSNVDVNLAATDVKNAVSGIIDELPEDIEDPQVIKADTDASPILRLSVAAKNMDPGDLADLVDDVIVPRLQGVEGVAQADAYGVKNRLIRVRVMPVSLAARGFTVVDVANVLRSATLSAPSGRLRNDAQRLLIRAESSAKTPEEVGELRLDDETRLSDVAVVEWGYEDETTTARVNGVSGIGIGIVRQAQSNTVKVSQDVRAAVDELNRSLPPNVSVDVTIDDSIFINAAIREVFRSLLLATGIVVIVIFLFLRSLRATLIPAVTIPVSLLGTIAALWLAGFSINIITLLALVMATGLVVDDAIVVTENIQRWRGMGAGKRAAAVLGTREIVFAVLATTATLVAVFIPISFLPGQAGKLFSEFGFVLAFAVMVSSFVALTLCPVLTVKLGREFREEMALADSDDPAERPQKPKGPLAAIYGPALRLCLDRPVIPALLSVLFAAGAFTAFNLTPRELTPDEDRGRIFMMVRAQEGASFDYLDSKVLEIERRLRPYVETGEAPFMMSMNGVRGGDFSFLLLRLNDWSERDKTQQEYQAEIRQLLGDIPGVMAFLRGGNSLNIRGGGQGLQFAVAGDDYDAAGETAEALAGRLQQSPLFTDARLDFETSQPQVSIDIDREAAAALGVPVNAITTTVQAMADEFRAAQVFIGDDALDIMVSSGGAPVNDPIDLANLYVRTATGDFVPLSSVASIREEAVAANLSREQRRRAVPVSANLADGARIGEAVRELRRIAPEVLTGSQSITLLGEAKVLQESNRTTLLVFGFAAIIVFLVLAAQFESFVSSLIIMVTVPFGLAAAIYAILLTGGSINYFSQIGLVLLIGIMAKNGILIVEFANQLRDRGMSVRDAIENAAMTRLRPVLMTALSTLLASLPLITGSGAGSEARAALGWVIFGGLGFAAVFTLFLTPVSFLLFARLSKPRAAEGAKVEEELAKASALR</sequence>
<dbReference type="Gene3D" id="3.30.70.1430">
    <property type="entry name" value="Multidrug efflux transporter AcrB pore domain"/>
    <property type="match status" value="2"/>
</dbReference>
<feature type="transmembrane region" description="Helical" evidence="1">
    <location>
        <begin position="392"/>
        <end position="416"/>
    </location>
</feature>
<protein>
    <submittedName>
        <fullName evidence="2">Multidrug transporter AcrB</fullName>
    </submittedName>
</protein>
<evidence type="ECO:0000256" key="1">
    <source>
        <dbReference type="SAM" id="Phobius"/>
    </source>
</evidence>
<dbReference type="Pfam" id="PF00873">
    <property type="entry name" value="ACR_tran"/>
    <property type="match status" value="1"/>
</dbReference>
<feature type="transmembrane region" description="Helical" evidence="1">
    <location>
        <begin position="889"/>
        <end position="907"/>
    </location>
</feature>